<dbReference type="AlphaFoldDB" id="A0A395M029"/>
<dbReference type="InterPro" id="IPR026444">
    <property type="entry name" value="Secre_tail"/>
</dbReference>
<evidence type="ECO:0000313" key="2">
    <source>
        <dbReference type="EMBL" id="RFM23264.1"/>
    </source>
</evidence>
<dbReference type="NCBIfam" id="TIGR04183">
    <property type="entry name" value="Por_Secre_tail"/>
    <property type="match status" value="1"/>
</dbReference>
<dbReference type="Gene3D" id="2.60.40.4070">
    <property type="match status" value="1"/>
</dbReference>
<name>A0A395M029_9BACT</name>
<evidence type="ECO:0000313" key="3">
    <source>
        <dbReference type="Proteomes" id="UP000266389"/>
    </source>
</evidence>
<gene>
    <name evidence="2" type="ORF">D0433_12100</name>
</gene>
<reference evidence="2 3" key="1">
    <citation type="journal article" date="2011" name="ISME J.">
        <title>Community ecology of hot spring cyanobacterial mats: predominant populations and their functional potential.</title>
        <authorList>
            <person name="Klatt C.G."/>
            <person name="Wood J.M."/>
            <person name="Rusch D.B."/>
            <person name="Bateson M.M."/>
            <person name="Hamamura N."/>
            <person name="Heidelberg J.F."/>
            <person name="Grossman A.R."/>
            <person name="Bhaya D."/>
            <person name="Cohan F.M."/>
            <person name="Kuhl M."/>
            <person name="Bryant D.A."/>
            <person name="Ward D.M."/>
        </authorList>
    </citation>
    <scope>NUCLEOTIDE SEQUENCE [LARGE SCALE GENOMIC DNA]</scope>
    <source>
        <strain evidence="2">OS</strain>
    </source>
</reference>
<evidence type="ECO:0000259" key="1">
    <source>
        <dbReference type="Pfam" id="PF18962"/>
    </source>
</evidence>
<proteinExistence type="predicted"/>
<protein>
    <submittedName>
        <fullName evidence="2">T9SS C-terminal target domain-containing protein</fullName>
    </submittedName>
</protein>
<accession>A0A395M029</accession>
<dbReference type="Pfam" id="PF18962">
    <property type="entry name" value="Por_Secre_tail"/>
    <property type="match status" value="1"/>
</dbReference>
<feature type="domain" description="Secretion system C-terminal sorting" evidence="1">
    <location>
        <begin position="15"/>
        <end position="89"/>
    </location>
</feature>
<sequence length="93" mass="10589">MAAPVAREYRLEQNYPNPFNPSTTIRFTIPNTENVQLDVFDMLGRKVATLVNQRLAAGTYTVQFNASQLSSGMYFYRISAGNFKQAMKMMLIK</sequence>
<comment type="caution">
    <text evidence="2">The sequence shown here is derived from an EMBL/GenBank/DDBJ whole genome shotgun (WGS) entry which is preliminary data.</text>
</comment>
<dbReference type="Proteomes" id="UP000266389">
    <property type="component" value="Unassembled WGS sequence"/>
</dbReference>
<dbReference type="EMBL" id="PHFL01000068">
    <property type="protein sequence ID" value="RFM23264.1"/>
    <property type="molecule type" value="Genomic_DNA"/>
</dbReference>
<organism evidence="2 3">
    <name type="scientific">Candidatus Thermochlorobacter aerophilus</name>
    <dbReference type="NCBI Taxonomy" id="1868324"/>
    <lineage>
        <taxon>Bacteria</taxon>
        <taxon>Pseudomonadati</taxon>
        <taxon>Chlorobiota</taxon>
        <taxon>Chlorobiia</taxon>
        <taxon>Chlorobiales</taxon>
        <taxon>Candidatus Thermochlorobacteriaceae</taxon>
        <taxon>Candidatus Thermochlorobacter</taxon>
    </lineage>
</organism>